<dbReference type="AlphaFoldDB" id="A0A0D8YC16"/>
<reference evidence="2" key="2">
    <citation type="journal article" date="2016" name="Sci. Rep.">
        <title>Dictyocaulus viviparus genome, variome and transcriptome elucidate lungworm biology and support future intervention.</title>
        <authorList>
            <person name="McNulty S.N."/>
            <person name="Strube C."/>
            <person name="Rosa B.A."/>
            <person name="Martin J.C."/>
            <person name="Tyagi R."/>
            <person name="Choi Y.J."/>
            <person name="Wang Q."/>
            <person name="Hallsworth Pepin K."/>
            <person name="Zhang X."/>
            <person name="Ozersky P."/>
            <person name="Wilson R.K."/>
            <person name="Sternberg P.W."/>
            <person name="Gasser R.B."/>
            <person name="Mitreva M."/>
        </authorList>
    </citation>
    <scope>NUCLEOTIDE SEQUENCE [LARGE SCALE GENOMIC DNA]</scope>
    <source>
        <strain evidence="2">HannoverDv2000</strain>
    </source>
</reference>
<keyword evidence="2" id="KW-1185">Reference proteome</keyword>
<sequence length="175" mass="20386">MVFTSLYKEEQKFSTYKSTVSIRIARLRHESDFRFSRFGTKRFAGCRTFTFRQTFSADTTCTLPAKDKQMFLDFFSKHKFPTNWDCGLENLAKGEFDRAEKATKNFPLSDVAAQYYTLTSKGKDLKSALEKIPPLFLEDGEYLNRTAKLGCNRERREELILACVIQPLYETDVDY</sequence>
<name>A0A0D8YC16_DICVI</name>
<proteinExistence type="predicted"/>
<accession>A0A0D8YC16</accession>
<evidence type="ECO:0000313" key="2">
    <source>
        <dbReference type="Proteomes" id="UP000053766"/>
    </source>
</evidence>
<protein>
    <submittedName>
        <fullName evidence="1">Uncharacterized protein</fullName>
    </submittedName>
</protein>
<evidence type="ECO:0000313" key="1">
    <source>
        <dbReference type="EMBL" id="KJH53599.1"/>
    </source>
</evidence>
<reference evidence="1 2" key="1">
    <citation type="submission" date="2013-11" db="EMBL/GenBank/DDBJ databases">
        <title>Draft genome of the bovine lungworm Dictyocaulus viviparus.</title>
        <authorList>
            <person name="Mitreva M."/>
        </authorList>
    </citation>
    <scope>NUCLEOTIDE SEQUENCE [LARGE SCALE GENOMIC DNA]</scope>
    <source>
        <strain evidence="1 2">HannoverDv2000</strain>
    </source>
</reference>
<dbReference type="EMBL" id="KN716150">
    <property type="protein sequence ID" value="KJH53599.1"/>
    <property type="molecule type" value="Genomic_DNA"/>
</dbReference>
<dbReference type="Proteomes" id="UP000053766">
    <property type="component" value="Unassembled WGS sequence"/>
</dbReference>
<organism evidence="1 2">
    <name type="scientific">Dictyocaulus viviparus</name>
    <name type="common">Bovine lungworm</name>
    <dbReference type="NCBI Taxonomy" id="29172"/>
    <lineage>
        <taxon>Eukaryota</taxon>
        <taxon>Metazoa</taxon>
        <taxon>Ecdysozoa</taxon>
        <taxon>Nematoda</taxon>
        <taxon>Chromadorea</taxon>
        <taxon>Rhabditida</taxon>
        <taxon>Rhabditina</taxon>
        <taxon>Rhabditomorpha</taxon>
        <taxon>Strongyloidea</taxon>
        <taxon>Metastrongylidae</taxon>
        <taxon>Dictyocaulus</taxon>
    </lineage>
</organism>
<gene>
    <name evidence="1" type="ORF">DICVIV_00027</name>
</gene>